<dbReference type="PANTHER" id="PTHR11157">
    <property type="entry name" value="FATTY ACID ACYL TRANSFERASE-RELATED"/>
    <property type="match status" value="1"/>
</dbReference>
<dbReference type="Proteomes" id="UP000887226">
    <property type="component" value="Unassembled WGS sequence"/>
</dbReference>
<dbReference type="AlphaFoldDB" id="A0A9P8CFQ1"/>
<evidence type="ECO:0000256" key="7">
    <source>
        <dbReference type="ARBA" id="ARBA00023098"/>
    </source>
</evidence>
<dbReference type="GO" id="GO:0019367">
    <property type="term" value="P:fatty acid elongation, saturated fatty acid"/>
    <property type="evidence" value="ECO:0007669"/>
    <property type="project" value="TreeGrafter"/>
</dbReference>
<evidence type="ECO:0000256" key="10">
    <source>
        <dbReference type="RuleBase" id="RU361115"/>
    </source>
</evidence>
<evidence type="ECO:0000256" key="6">
    <source>
        <dbReference type="ARBA" id="ARBA00022989"/>
    </source>
</evidence>
<evidence type="ECO:0000256" key="9">
    <source>
        <dbReference type="ARBA" id="ARBA00023160"/>
    </source>
</evidence>
<feature type="transmembrane region" description="Helical" evidence="10">
    <location>
        <begin position="243"/>
        <end position="263"/>
    </location>
</feature>
<evidence type="ECO:0000256" key="2">
    <source>
        <dbReference type="ARBA" id="ARBA00022516"/>
    </source>
</evidence>
<name>A0A9P8CFQ1_9HELO</name>
<keyword evidence="2 10" id="KW-0444">Lipid biosynthesis</keyword>
<comment type="caution">
    <text evidence="12">The sequence shown here is derived from an EMBL/GenBank/DDBJ whole genome shotgun (WGS) entry which is preliminary data.</text>
</comment>
<dbReference type="GO" id="GO:0042761">
    <property type="term" value="P:very long-chain fatty acid biosynthetic process"/>
    <property type="evidence" value="ECO:0007669"/>
    <property type="project" value="TreeGrafter"/>
</dbReference>
<organism evidence="12 13">
    <name type="scientific">Calycina marina</name>
    <dbReference type="NCBI Taxonomy" id="1763456"/>
    <lineage>
        <taxon>Eukaryota</taxon>
        <taxon>Fungi</taxon>
        <taxon>Dikarya</taxon>
        <taxon>Ascomycota</taxon>
        <taxon>Pezizomycotina</taxon>
        <taxon>Leotiomycetes</taxon>
        <taxon>Helotiales</taxon>
        <taxon>Pezizellaceae</taxon>
        <taxon>Calycina</taxon>
    </lineage>
</organism>
<keyword evidence="7 10" id="KW-0443">Lipid metabolism</keyword>
<reference evidence="12" key="1">
    <citation type="journal article" date="2021" name="IMA Fungus">
        <title>Genomic characterization of three marine fungi, including Emericellopsis atlantica sp. nov. with signatures of a generalist lifestyle and marine biomass degradation.</title>
        <authorList>
            <person name="Hagestad O.C."/>
            <person name="Hou L."/>
            <person name="Andersen J.H."/>
            <person name="Hansen E.H."/>
            <person name="Altermark B."/>
            <person name="Li C."/>
            <person name="Kuhnert E."/>
            <person name="Cox R.J."/>
            <person name="Crous P.W."/>
            <person name="Spatafora J.W."/>
            <person name="Lail K."/>
            <person name="Amirebrahimi M."/>
            <person name="Lipzen A."/>
            <person name="Pangilinan J."/>
            <person name="Andreopoulos W."/>
            <person name="Hayes R.D."/>
            <person name="Ng V."/>
            <person name="Grigoriev I.V."/>
            <person name="Jackson S.A."/>
            <person name="Sutton T.D.S."/>
            <person name="Dobson A.D.W."/>
            <person name="Rama T."/>
        </authorList>
    </citation>
    <scope>NUCLEOTIDE SEQUENCE</scope>
    <source>
        <strain evidence="12">TRa3180A</strain>
    </source>
</reference>
<keyword evidence="4 10" id="KW-0812">Transmembrane</keyword>
<dbReference type="GO" id="GO:0030148">
    <property type="term" value="P:sphingolipid biosynthetic process"/>
    <property type="evidence" value="ECO:0007669"/>
    <property type="project" value="TreeGrafter"/>
</dbReference>
<keyword evidence="13" id="KW-1185">Reference proteome</keyword>
<proteinExistence type="inferred from homology"/>
<feature type="transmembrane region" description="Helical" evidence="10">
    <location>
        <begin position="283"/>
        <end position="303"/>
    </location>
</feature>
<keyword evidence="5 10" id="KW-0276">Fatty acid metabolism</keyword>
<dbReference type="GO" id="GO:0005789">
    <property type="term" value="C:endoplasmic reticulum membrane"/>
    <property type="evidence" value="ECO:0007669"/>
    <property type="project" value="TreeGrafter"/>
</dbReference>
<gene>
    <name evidence="12" type="ORF">BJ878DRAFT_440061</name>
</gene>
<dbReference type="InterPro" id="IPR002076">
    <property type="entry name" value="ELO_fam"/>
</dbReference>
<feature type="transmembrane region" description="Helical" evidence="10">
    <location>
        <begin position="191"/>
        <end position="212"/>
    </location>
</feature>
<dbReference type="GO" id="GO:0009922">
    <property type="term" value="F:fatty acid elongase activity"/>
    <property type="evidence" value="ECO:0007669"/>
    <property type="project" value="InterPro"/>
</dbReference>
<keyword evidence="9 10" id="KW-0275">Fatty acid biosynthesis</keyword>
<keyword evidence="8 10" id="KW-0472">Membrane</keyword>
<dbReference type="GO" id="GO:0034626">
    <property type="term" value="P:fatty acid elongation, polyunsaturated fatty acid"/>
    <property type="evidence" value="ECO:0007669"/>
    <property type="project" value="TreeGrafter"/>
</dbReference>
<feature type="region of interest" description="Disordered" evidence="11">
    <location>
        <begin position="447"/>
        <end position="500"/>
    </location>
</feature>
<keyword evidence="6 10" id="KW-1133">Transmembrane helix</keyword>
<comment type="subcellular location">
    <subcellularLocation>
        <location evidence="1">Membrane</location>
        <topology evidence="1">Multi-pass membrane protein</topology>
    </subcellularLocation>
</comment>
<dbReference type="OrthoDB" id="10259681at2759"/>
<dbReference type="Pfam" id="PF01151">
    <property type="entry name" value="ELO"/>
    <property type="match status" value="1"/>
</dbReference>
<evidence type="ECO:0000256" key="1">
    <source>
        <dbReference type="ARBA" id="ARBA00004141"/>
    </source>
</evidence>
<evidence type="ECO:0000313" key="12">
    <source>
        <dbReference type="EMBL" id="KAG9245082.1"/>
    </source>
</evidence>
<comment type="catalytic activity">
    <reaction evidence="10">
        <text>an acyl-CoA + malonyl-CoA + H(+) = a 3-oxoacyl-CoA + CO2 + CoA</text>
        <dbReference type="Rhea" id="RHEA:50252"/>
        <dbReference type="ChEBI" id="CHEBI:15378"/>
        <dbReference type="ChEBI" id="CHEBI:16526"/>
        <dbReference type="ChEBI" id="CHEBI:57287"/>
        <dbReference type="ChEBI" id="CHEBI:57384"/>
        <dbReference type="ChEBI" id="CHEBI:58342"/>
        <dbReference type="ChEBI" id="CHEBI:90726"/>
    </reaction>
    <physiologicalReaction direction="left-to-right" evidence="10">
        <dbReference type="Rhea" id="RHEA:50253"/>
    </physiologicalReaction>
</comment>
<evidence type="ECO:0000256" key="4">
    <source>
        <dbReference type="ARBA" id="ARBA00022692"/>
    </source>
</evidence>
<evidence type="ECO:0000256" key="8">
    <source>
        <dbReference type="ARBA" id="ARBA00023136"/>
    </source>
</evidence>
<feature type="transmembrane region" description="Helical" evidence="10">
    <location>
        <begin position="399"/>
        <end position="420"/>
    </location>
</feature>
<evidence type="ECO:0000256" key="3">
    <source>
        <dbReference type="ARBA" id="ARBA00022679"/>
    </source>
</evidence>
<protein>
    <recommendedName>
        <fullName evidence="10">Elongation of fatty acids protein</fullName>
        <ecNumber evidence="10">2.3.1.-</ecNumber>
    </recommendedName>
</protein>
<evidence type="ECO:0000256" key="11">
    <source>
        <dbReference type="SAM" id="MobiDB-lite"/>
    </source>
</evidence>
<sequence>MDSAELLHLSTPSSSLFVFPPTNDPRTLPPPQAGSTLSAPLFSIPENIFNAPLDVRVPLTIATVYAVTVILVNKYNKRQGNIPWGISKTRTFFWFVVAHNVLLAVYSAWTFIGMWGALQRSVVRPWGPDGLVGTVDSLCKIQGSRGLGNSVDYKPESSSWASISPYTNRLGDNGAPDSTDLGRLWNEGLAFYGWFFYLSKFYEVLDTFIILAKGKRSSTLQTYHHSGAMMCMWAGIRYMSPPIWMFAFVNSAIHTLMYTYYTLTAFAVPVPGLLKRSLTTMQIIQFLVGTSYASIHSFLRYTVPMQVSNVTVNSAASIASSVITSAAAAATEGGVSDMVKKMLLRAAGEPALAENINGRPAPISSATPSYTADPPSGLTGLYHIEYQSVPCIDTSGQTFAVWLNVFYLTPLTFLFMRFFVKSYLRRASGKSGNYQIAAEKAGADALKGVERELHPKSKKIGTPKKTEKKSNGIDIVSQKNNGMHVVSESTNGSPNGRSRS</sequence>
<dbReference type="EMBL" id="MU253866">
    <property type="protein sequence ID" value="KAG9245082.1"/>
    <property type="molecule type" value="Genomic_DNA"/>
</dbReference>
<keyword evidence="3 10" id="KW-0808">Transferase</keyword>
<accession>A0A9P8CFQ1</accession>
<feature type="transmembrane region" description="Helical" evidence="10">
    <location>
        <begin position="55"/>
        <end position="72"/>
    </location>
</feature>
<feature type="transmembrane region" description="Helical" evidence="10">
    <location>
        <begin position="92"/>
        <end position="118"/>
    </location>
</feature>
<feature type="compositionally biased region" description="Polar residues" evidence="11">
    <location>
        <begin position="477"/>
        <end position="500"/>
    </location>
</feature>
<evidence type="ECO:0000313" key="13">
    <source>
        <dbReference type="Proteomes" id="UP000887226"/>
    </source>
</evidence>
<comment type="similarity">
    <text evidence="10">Belongs to the ELO family.</text>
</comment>
<feature type="transmembrane region" description="Helical" evidence="10">
    <location>
        <begin position="310"/>
        <end position="330"/>
    </location>
</feature>
<dbReference type="EC" id="2.3.1.-" evidence="10"/>
<dbReference type="GO" id="GO:0034625">
    <property type="term" value="P:fatty acid elongation, monounsaturated fatty acid"/>
    <property type="evidence" value="ECO:0007669"/>
    <property type="project" value="TreeGrafter"/>
</dbReference>
<evidence type="ECO:0000256" key="5">
    <source>
        <dbReference type="ARBA" id="ARBA00022832"/>
    </source>
</evidence>
<dbReference type="PANTHER" id="PTHR11157:SF169">
    <property type="entry name" value="ELONGATION OF FATTY ACIDS PROTEIN"/>
    <property type="match status" value="1"/>
</dbReference>